<evidence type="ECO:0000256" key="2">
    <source>
        <dbReference type="ARBA" id="ARBA00006671"/>
    </source>
</evidence>
<accession>A0A0J8VIJ4</accession>
<keyword evidence="4" id="KW-0281">Fimbrium</keyword>
<dbReference type="PANTHER" id="PTHR33420:SF3">
    <property type="entry name" value="FIMBRIAL SUBUNIT ELFA"/>
    <property type="match status" value="1"/>
</dbReference>
<dbReference type="InterPro" id="IPR000259">
    <property type="entry name" value="Adhesion_dom_fimbrial"/>
</dbReference>
<evidence type="ECO:0000313" key="9">
    <source>
        <dbReference type="EMBL" id="KMV36494.1"/>
    </source>
</evidence>
<dbReference type="InterPro" id="IPR036937">
    <property type="entry name" value="Adhesion_dom_fimbrial_sf"/>
</dbReference>
<comment type="subcellular location">
    <subcellularLocation>
        <location evidence="1">Fimbrium</location>
    </subcellularLocation>
</comment>
<evidence type="ECO:0000256" key="4">
    <source>
        <dbReference type="ARBA" id="ARBA00023263"/>
    </source>
</evidence>
<dbReference type="SUPFAM" id="SSF49401">
    <property type="entry name" value="Bacterial adhesins"/>
    <property type="match status" value="1"/>
</dbReference>
<feature type="signal peptide" evidence="5">
    <location>
        <begin position="1"/>
        <end position="20"/>
    </location>
</feature>
<evidence type="ECO:0000313" key="7">
    <source>
        <dbReference type="EMBL" id="KMV33021.1"/>
    </source>
</evidence>
<dbReference type="Pfam" id="PF00419">
    <property type="entry name" value="Fimbrial"/>
    <property type="match status" value="1"/>
</dbReference>
<dbReference type="InterPro" id="IPR008966">
    <property type="entry name" value="Adhesion_dom_sf"/>
</dbReference>
<feature type="chain" id="PRO_5011039354" evidence="5">
    <location>
        <begin position="21"/>
        <end position="189"/>
    </location>
</feature>
<dbReference type="InterPro" id="IPR050263">
    <property type="entry name" value="Bact_Fimbrial_Adh_Pro"/>
</dbReference>
<evidence type="ECO:0000259" key="6">
    <source>
        <dbReference type="Pfam" id="PF00419"/>
    </source>
</evidence>
<proteinExistence type="inferred from homology"/>
<dbReference type="EMBL" id="LFEJ01000015">
    <property type="protein sequence ID" value="KMV34129.1"/>
    <property type="molecule type" value="Genomic_DNA"/>
</dbReference>
<dbReference type="PANTHER" id="PTHR33420">
    <property type="entry name" value="FIMBRIAL SUBUNIT ELFA-RELATED"/>
    <property type="match status" value="1"/>
</dbReference>
<evidence type="ECO:0000313" key="10">
    <source>
        <dbReference type="Proteomes" id="UP000037315"/>
    </source>
</evidence>
<evidence type="ECO:0000256" key="3">
    <source>
        <dbReference type="ARBA" id="ARBA00022729"/>
    </source>
</evidence>
<dbReference type="OrthoDB" id="6466218at2"/>
<comment type="caution">
    <text evidence="7">The sequence shown here is derived from an EMBL/GenBank/DDBJ whole genome shotgun (WGS) entry which is preliminary data.</text>
</comment>
<dbReference type="PATRIC" id="fig|1656095.3.peg.2054"/>
<gene>
    <name evidence="9" type="ORF">ACH50_00195</name>
    <name evidence="8" type="ORF">ACH50_11970</name>
    <name evidence="7" type="ORF">ACH50_20030</name>
</gene>
<dbReference type="GO" id="GO:0043709">
    <property type="term" value="P:cell adhesion involved in single-species biofilm formation"/>
    <property type="evidence" value="ECO:0007669"/>
    <property type="project" value="TreeGrafter"/>
</dbReference>
<comment type="similarity">
    <text evidence="2">Belongs to the fimbrial protein family.</text>
</comment>
<keyword evidence="3 5" id="KW-0732">Signal</keyword>
<evidence type="ECO:0000313" key="8">
    <source>
        <dbReference type="EMBL" id="KMV34129.1"/>
    </source>
</evidence>
<dbReference type="Gene3D" id="2.60.40.1090">
    <property type="entry name" value="Fimbrial-type adhesion domain"/>
    <property type="match status" value="1"/>
</dbReference>
<dbReference type="STRING" id="1121863.GCA_000621185_00833"/>
<protein>
    <submittedName>
        <fullName evidence="7">Fimbrial protein</fullName>
    </submittedName>
</protein>
<organism evidence="7 10">
    <name type="scientific">Franconibacter pulveris</name>
    <dbReference type="NCBI Taxonomy" id="435910"/>
    <lineage>
        <taxon>Bacteria</taxon>
        <taxon>Pseudomonadati</taxon>
        <taxon>Pseudomonadota</taxon>
        <taxon>Gammaproteobacteria</taxon>
        <taxon>Enterobacterales</taxon>
        <taxon>Enterobacteriaceae</taxon>
        <taxon>Franconibacter</taxon>
    </lineage>
</organism>
<name>A0A0J8VIJ4_9ENTR</name>
<evidence type="ECO:0000256" key="5">
    <source>
        <dbReference type="SAM" id="SignalP"/>
    </source>
</evidence>
<keyword evidence="10" id="KW-1185">Reference proteome</keyword>
<feature type="domain" description="Fimbrial-type adhesion" evidence="6">
    <location>
        <begin position="33"/>
        <end position="188"/>
    </location>
</feature>
<dbReference type="AlphaFoldDB" id="A0A0J8VIJ4"/>
<reference evidence="7 10" key="1">
    <citation type="submission" date="2015-06" db="EMBL/GenBank/DDBJ databases">
        <title>Genome sequencing of Cronobacter sp. strain DJ34 isolated from petroleum contaminated sludge of Duliajan Oil Fields, Assam, India.</title>
        <authorList>
            <person name="Pal S."/>
            <person name="Banerjee T.D."/>
            <person name="Roy A."/>
            <person name="Sar P."/>
            <person name="Kazy S.K."/>
        </authorList>
    </citation>
    <scope>NUCLEOTIDE SEQUENCE [LARGE SCALE GENOMIC DNA]</scope>
    <source>
        <strain evidence="7 10">DJ34</strain>
    </source>
</reference>
<sequence>MNRMRLLAGLLALAAAGAAADELPLADNGQLYVYGSLLENTCRLTMDSAYQEVDLGATARADVRLPGQSPRPVTVTLRLRDCPVLGNWSSNITPLTETVSTQQPPYRARFVAKADDTNPDLVKVTGASGIGLRLRDSRGQTVKLSRESDTLLLTPGQDRVTFTLAPERTAAPFTAGPYHALINFSMIYE</sequence>
<dbReference type="Proteomes" id="UP000037315">
    <property type="component" value="Unassembled WGS sequence"/>
</dbReference>
<dbReference type="EMBL" id="LFEJ01000002">
    <property type="protein sequence ID" value="KMV36494.1"/>
    <property type="molecule type" value="Genomic_DNA"/>
</dbReference>
<dbReference type="EMBL" id="LFEJ01000025">
    <property type="protein sequence ID" value="KMV33021.1"/>
    <property type="molecule type" value="Genomic_DNA"/>
</dbReference>
<dbReference type="GO" id="GO:0009289">
    <property type="term" value="C:pilus"/>
    <property type="evidence" value="ECO:0007669"/>
    <property type="project" value="UniProtKB-SubCell"/>
</dbReference>
<evidence type="ECO:0000256" key="1">
    <source>
        <dbReference type="ARBA" id="ARBA00004561"/>
    </source>
</evidence>